<evidence type="ECO:0000313" key="2">
    <source>
        <dbReference type="EMBL" id="CEM62958.1"/>
    </source>
</evidence>
<sequence length="63" mass="7013">MKKYFTKQRLTIGELVFDSVNILLMLILTAIMIIPIIHVISVSLSSADSVLHGGLFLFPKVLI</sequence>
<feature type="transmembrane region" description="Helical" evidence="1">
    <location>
        <begin position="20"/>
        <end position="40"/>
    </location>
</feature>
<keyword evidence="1" id="KW-1133">Transmembrane helix</keyword>
<dbReference type="RefSeq" id="WP_197071898.1">
    <property type="nucleotide sequence ID" value="NZ_CDNC01000047.1"/>
</dbReference>
<gene>
    <name evidence="2" type="ORF">TPHV1_510025</name>
</gene>
<evidence type="ECO:0000256" key="1">
    <source>
        <dbReference type="SAM" id="Phobius"/>
    </source>
</evidence>
<accession>A0A0B7GWQ6</accession>
<protein>
    <submittedName>
        <fullName evidence="2">Uncharacterized protein</fullName>
    </submittedName>
</protein>
<dbReference type="AlphaFoldDB" id="A0A0B7GWQ6"/>
<dbReference type="GeneID" id="66938247"/>
<keyword evidence="1" id="KW-0812">Transmembrane</keyword>
<keyword evidence="1" id="KW-0472">Membrane</keyword>
<dbReference type="EMBL" id="CDNC01000047">
    <property type="protein sequence ID" value="CEM62958.1"/>
    <property type="molecule type" value="Genomic_DNA"/>
</dbReference>
<proteinExistence type="predicted"/>
<reference evidence="3" key="1">
    <citation type="submission" date="2015-01" db="EMBL/GenBank/DDBJ databases">
        <authorList>
            <person name="Manzoor Shahid"/>
            <person name="Zubair Saima"/>
        </authorList>
    </citation>
    <scope>NUCLEOTIDE SEQUENCE [LARGE SCALE GENOMIC DNA]</scope>
    <source>
        <strain evidence="3">V1</strain>
    </source>
</reference>
<name>A0A0B7GWQ6_TREPH</name>
<evidence type="ECO:0000313" key="3">
    <source>
        <dbReference type="Proteomes" id="UP000042527"/>
    </source>
</evidence>
<dbReference type="Proteomes" id="UP000042527">
    <property type="component" value="Unassembled WGS sequence"/>
</dbReference>
<keyword evidence="3" id="KW-1185">Reference proteome</keyword>
<organism evidence="2 3">
    <name type="scientific">Treponema phagedenis</name>
    <dbReference type="NCBI Taxonomy" id="162"/>
    <lineage>
        <taxon>Bacteria</taxon>
        <taxon>Pseudomonadati</taxon>
        <taxon>Spirochaetota</taxon>
        <taxon>Spirochaetia</taxon>
        <taxon>Spirochaetales</taxon>
        <taxon>Treponemataceae</taxon>
        <taxon>Treponema</taxon>
    </lineage>
</organism>